<protein>
    <submittedName>
        <fullName evidence="1">Uncharacterized protein</fullName>
    </submittedName>
</protein>
<organism evidence="1 2">
    <name type="scientific">Schwartzia succinivorans DSM 10502</name>
    <dbReference type="NCBI Taxonomy" id="1123243"/>
    <lineage>
        <taxon>Bacteria</taxon>
        <taxon>Bacillati</taxon>
        <taxon>Bacillota</taxon>
        <taxon>Negativicutes</taxon>
        <taxon>Selenomonadales</taxon>
        <taxon>Selenomonadaceae</taxon>
        <taxon>Schwartzia</taxon>
    </lineage>
</organism>
<reference evidence="1 2" key="1">
    <citation type="submission" date="2016-11" db="EMBL/GenBank/DDBJ databases">
        <authorList>
            <person name="Jaros S."/>
            <person name="Januszkiewicz K."/>
            <person name="Wedrychowicz H."/>
        </authorList>
    </citation>
    <scope>NUCLEOTIDE SEQUENCE [LARGE SCALE GENOMIC DNA]</scope>
    <source>
        <strain evidence="1 2">DSM 10502</strain>
    </source>
</reference>
<dbReference type="STRING" id="1123243.SAMN02745190_02177"/>
<dbReference type="Proteomes" id="UP000184404">
    <property type="component" value="Unassembled WGS sequence"/>
</dbReference>
<gene>
    <name evidence="1" type="ORF">SAMN02745190_02177</name>
</gene>
<dbReference type="OrthoDB" id="1634024at2"/>
<dbReference type="RefSeq" id="WP_072936291.1">
    <property type="nucleotide sequence ID" value="NZ_FQUG01000010.1"/>
</dbReference>
<dbReference type="AlphaFoldDB" id="A0A1M5A2K7"/>
<accession>A0A1M5A2K7</accession>
<evidence type="ECO:0000313" key="1">
    <source>
        <dbReference type="EMBL" id="SHF24523.1"/>
    </source>
</evidence>
<keyword evidence="2" id="KW-1185">Reference proteome</keyword>
<sequence>MAIRNVVMDRRDSADYRNHLKRGGFLSASYLSISGFDANRLKKLAQQGKLDAVRCAIGKSIRWYYSEKQAELAHLRGLA</sequence>
<dbReference type="EMBL" id="FQUG01000010">
    <property type="protein sequence ID" value="SHF24523.1"/>
    <property type="molecule type" value="Genomic_DNA"/>
</dbReference>
<evidence type="ECO:0000313" key="2">
    <source>
        <dbReference type="Proteomes" id="UP000184404"/>
    </source>
</evidence>
<name>A0A1M5A2K7_9FIRM</name>
<proteinExistence type="predicted"/>